<dbReference type="EMBL" id="CAJHNJ030000031">
    <property type="protein sequence ID" value="CAG9125568.1"/>
    <property type="molecule type" value="Genomic_DNA"/>
</dbReference>
<name>A0A8S4FES1_PLUXY</name>
<proteinExistence type="predicted"/>
<evidence type="ECO:0000313" key="1">
    <source>
        <dbReference type="EMBL" id="CAG9125568.1"/>
    </source>
</evidence>
<accession>A0A8S4FES1</accession>
<sequence>MATVNLSTEQFEKLLTTLASKRDGSFNTCRANFNGCRDSGRVEAFISAIEVFKKTENISDDDALMAIPLVLSDEAAVWWEGVKEDVKKWEDFITRLRHAFAPKKSAYMIYQDIVVWTFGRSFKEAAFKLSKSYLSQHAGLSSWLRRQAKPHAHLLYLPQIAETRIDACIVEYTGIQLRNAGKK</sequence>
<organism evidence="1 2">
    <name type="scientific">Plutella xylostella</name>
    <name type="common">Diamondback moth</name>
    <name type="synonym">Plutella maculipennis</name>
    <dbReference type="NCBI Taxonomy" id="51655"/>
    <lineage>
        <taxon>Eukaryota</taxon>
        <taxon>Metazoa</taxon>
        <taxon>Ecdysozoa</taxon>
        <taxon>Arthropoda</taxon>
        <taxon>Hexapoda</taxon>
        <taxon>Insecta</taxon>
        <taxon>Pterygota</taxon>
        <taxon>Neoptera</taxon>
        <taxon>Endopterygota</taxon>
        <taxon>Lepidoptera</taxon>
        <taxon>Glossata</taxon>
        <taxon>Ditrysia</taxon>
        <taxon>Yponomeutoidea</taxon>
        <taxon>Plutellidae</taxon>
        <taxon>Plutella</taxon>
    </lineage>
</organism>
<reference evidence="1" key="1">
    <citation type="submission" date="2020-11" db="EMBL/GenBank/DDBJ databases">
        <authorList>
            <person name="Whiteford S."/>
        </authorList>
    </citation>
    <scope>NUCLEOTIDE SEQUENCE</scope>
</reference>
<dbReference type="Proteomes" id="UP000653454">
    <property type="component" value="Unassembled WGS sequence"/>
</dbReference>
<gene>
    <name evidence="1" type="ORF">PLXY2_LOCUS8392</name>
</gene>
<comment type="caution">
    <text evidence="1">The sequence shown here is derived from an EMBL/GenBank/DDBJ whole genome shotgun (WGS) entry which is preliminary data.</text>
</comment>
<dbReference type="AlphaFoldDB" id="A0A8S4FES1"/>
<protein>
    <submittedName>
        <fullName evidence="1">(diamondback moth) hypothetical protein</fullName>
    </submittedName>
</protein>
<evidence type="ECO:0000313" key="2">
    <source>
        <dbReference type="Proteomes" id="UP000653454"/>
    </source>
</evidence>
<keyword evidence="2" id="KW-1185">Reference proteome</keyword>